<keyword evidence="3" id="KW-1185">Reference proteome</keyword>
<protein>
    <submittedName>
        <fullName evidence="2">Uncharacterized protein</fullName>
    </submittedName>
</protein>
<feature type="compositionally biased region" description="Acidic residues" evidence="1">
    <location>
        <begin position="137"/>
        <end position="161"/>
    </location>
</feature>
<evidence type="ECO:0000313" key="2">
    <source>
        <dbReference type="EMBL" id="MED6139382.1"/>
    </source>
</evidence>
<feature type="region of interest" description="Disordered" evidence="1">
    <location>
        <begin position="1"/>
        <end position="161"/>
    </location>
</feature>
<accession>A0ABU6SSJ5</accession>
<comment type="caution">
    <text evidence="2">The sequence shown here is derived from an EMBL/GenBank/DDBJ whole genome shotgun (WGS) entry which is preliminary data.</text>
</comment>
<name>A0ABU6SSJ5_9FABA</name>
<dbReference type="Proteomes" id="UP001341840">
    <property type="component" value="Unassembled WGS sequence"/>
</dbReference>
<evidence type="ECO:0000313" key="3">
    <source>
        <dbReference type="Proteomes" id="UP001341840"/>
    </source>
</evidence>
<dbReference type="EMBL" id="JASCZI010061727">
    <property type="protein sequence ID" value="MED6139382.1"/>
    <property type="molecule type" value="Genomic_DNA"/>
</dbReference>
<proteinExistence type="predicted"/>
<evidence type="ECO:0000256" key="1">
    <source>
        <dbReference type="SAM" id="MobiDB-lite"/>
    </source>
</evidence>
<feature type="compositionally biased region" description="Polar residues" evidence="1">
    <location>
        <begin position="96"/>
        <end position="106"/>
    </location>
</feature>
<feature type="compositionally biased region" description="Polar residues" evidence="1">
    <location>
        <begin position="42"/>
        <end position="55"/>
    </location>
</feature>
<reference evidence="2 3" key="1">
    <citation type="journal article" date="2023" name="Plants (Basel)">
        <title>Bridging the Gap: Combining Genomics and Transcriptomics Approaches to Understand Stylosanthes scabra, an Orphan Legume from the Brazilian Caatinga.</title>
        <authorList>
            <person name="Ferreira-Neto J.R.C."/>
            <person name="da Silva M.D."/>
            <person name="Binneck E."/>
            <person name="de Melo N.F."/>
            <person name="da Silva R.H."/>
            <person name="de Melo A.L.T.M."/>
            <person name="Pandolfi V."/>
            <person name="Bustamante F.O."/>
            <person name="Brasileiro-Vidal A.C."/>
            <person name="Benko-Iseppon A.M."/>
        </authorList>
    </citation>
    <scope>NUCLEOTIDE SEQUENCE [LARGE SCALE GENOMIC DNA]</scope>
    <source>
        <tissue evidence="2">Leaves</tissue>
    </source>
</reference>
<feature type="compositionally biased region" description="Acidic residues" evidence="1">
    <location>
        <begin position="108"/>
        <end position="130"/>
    </location>
</feature>
<sequence>MARNGPSPSAKGKAKAYGPPTRASPMLAALRSQPAANPQPETPVTPTISAPTSSLLPKKRPTQKAVGEGTSKAAAQSFKRRSLRIAAIGRTFFQPPKNQEAITNSSDTEPEPEKVEEAEDMEEDPEEDPVETPQGAEIEEEDEEDPEEDPMEENAAEEGVCIEDDFADYWALVRSDSENSLGNDYGFAGNAAPAASSVGSCT</sequence>
<gene>
    <name evidence="2" type="ORF">PIB30_083291</name>
</gene>
<organism evidence="2 3">
    <name type="scientific">Stylosanthes scabra</name>
    <dbReference type="NCBI Taxonomy" id="79078"/>
    <lineage>
        <taxon>Eukaryota</taxon>
        <taxon>Viridiplantae</taxon>
        <taxon>Streptophyta</taxon>
        <taxon>Embryophyta</taxon>
        <taxon>Tracheophyta</taxon>
        <taxon>Spermatophyta</taxon>
        <taxon>Magnoliopsida</taxon>
        <taxon>eudicotyledons</taxon>
        <taxon>Gunneridae</taxon>
        <taxon>Pentapetalae</taxon>
        <taxon>rosids</taxon>
        <taxon>fabids</taxon>
        <taxon>Fabales</taxon>
        <taxon>Fabaceae</taxon>
        <taxon>Papilionoideae</taxon>
        <taxon>50 kb inversion clade</taxon>
        <taxon>dalbergioids sensu lato</taxon>
        <taxon>Dalbergieae</taxon>
        <taxon>Pterocarpus clade</taxon>
        <taxon>Stylosanthes</taxon>
    </lineage>
</organism>